<dbReference type="RefSeq" id="WP_164031886.1">
    <property type="nucleotide sequence ID" value="NZ_JAABOQ010000003.1"/>
</dbReference>
<sequence length="197" mass="23257">MKRTISILICLLVSTIIYGQDVKMTTEYSTENQELSDLLYFEKIDFYKVQFIGKEITRKDYVLICKEMWDGAVRRIDTIVNTSNFKKIPKTTSDTLNLKVYAKRTDESKLKLWFRFPNFGFERKYEATQSDDYSLRDVGVSESIAYGKNFYAFAYILPYEKGDFKYWCAVDTSGKDVANWGKEFGIKHYLIFEMMFQ</sequence>
<accession>A0A6M0CHJ4</accession>
<dbReference type="EMBL" id="JAABOQ010000003">
    <property type="protein sequence ID" value="NER17418.1"/>
    <property type="molecule type" value="Genomic_DNA"/>
</dbReference>
<keyword evidence="2" id="KW-1185">Reference proteome</keyword>
<organism evidence="1 2">
    <name type="scientific">Spongiivirga citrea</name>
    <dbReference type="NCBI Taxonomy" id="1481457"/>
    <lineage>
        <taxon>Bacteria</taxon>
        <taxon>Pseudomonadati</taxon>
        <taxon>Bacteroidota</taxon>
        <taxon>Flavobacteriia</taxon>
        <taxon>Flavobacteriales</taxon>
        <taxon>Flavobacteriaceae</taxon>
        <taxon>Spongiivirga</taxon>
    </lineage>
</organism>
<dbReference type="Proteomes" id="UP000474296">
    <property type="component" value="Unassembled WGS sequence"/>
</dbReference>
<evidence type="ECO:0000313" key="1">
    <source>
        <dbReference type="EMBL" id="NER17418.1"/>
    </source>
</evidence>
<gene>
    <name evidence="1" type="ORF">GWK10_09360</name>
</gene>
<protein>
    <submittedName>
        <fullName evidence="1">Uncharacterized protein</fullName>
    </submittedName>
</protein>
<evidence type="ECO:0000313" key="2">
    <source>
        <dbReference type="Proteomes" id="UP000474296"/>
    </source>
</evidence>
<name>A0A6M0CHJ4_9FLAO</name>
<reference evidence="1 2" key="1">
    <citation type="submission" date="2020-01" db="EMBL/GenBank/DDBJ databases">
        <title>Spongiivirga citrea KCTC 32990T.</title>
        <authorList>
            <person name="Wang G."/>
        </authorList>
    </citation>
    <scope>NUCLEOTIDE SEQUENCE [LARGE SCALE GENOMIC DNA]</scope>
    <source>
        <strain evidence="1 2">KCTC 32990</strain>
    </source>
</reference>
<dbReference type="AlphaFoldDB" id="A0A6M0CHJ4"/>
<comment type="caution">
    <text evidence="1">The sequence shown here is derived from an EMBL/GenBank/DDBJ whole genome shotgun (WGS) entry which is preliminary data.</text>
</comment>
<proteinExistence type="predicted"/>